<dbReference type="Proteomes" id="UP000245383">
    <property type="component" value="Unassembled WGS sequence"/>
</dbReference>
<comment type="caution">
    <text evidence="1">The sequence shown here is derived from an EMBL/GenBank/DDBJ whole genome shotgun (WGS) entry which is preliminary data.</text>
</comment>
<gene>
    <name evidence="1" type="ORF">BB561_003916</name>
</gene>
<organism evidence="1 2">
    <name type="scientific">Smittium simulii</name>
    <dbReference type="NCBI Taxonomy" id="133385"/>
    <lineage>
        <taxon>Eukaryota</taxon>
        <taxon>Fungi</taxon>
        <taxon>Fungi incertae sedis</taxon>
        <taxon>Zoopagomycota</taxon>
        <taxon>Kickxellomycotina</taxon>
        <taxon>Harpellomycetes</taxon>
        <taxon>Harpellales</taxon>
        <taxon>Legeriomycetaceae</taxon>
        <taxon>Smittium</taxon>
    </lineage>
</organism>
<accession>A0A2T9YIZ1</accession>
<proteinExistence type="predicted"/>
<reference evidence="1 2" key="1">
    <citation type="journal article" date="2018" name="MBio">
        <title>Comparative Genomics Reveals the Core Gene Toolbox for the Fungus-Insect Symbiosis.</title>
        <authorList>
            <person name="Wang Y."/>
            <person name="Stata M."/>
            <person name="Wang W."/>
            <person name="Stajich J.E."/>
            <person name="White M.M."/>
            <person name="Moncalvo J.M."/>
        </authorList>
    </citation>
    <scope>NUCLEOTIDE SEQUENCE [LARGE SCALE GENOMIC DNA]</scope>
    <source>
        <strain evidence="1 2">SWE-8-4</strain>
    </source>
</reference>
<evidence type="ECO:0000313" key="2">
    <source>
        <dbReference type="Proteomes" id="UP000245383"/>
    </source>
</evidence>
<protein>
    <submittedName>
        <fullName evidence="1">Uncharacterized protein</fullName>
    </submittedName>
</protein>
<dbReference type="EMBL" id="MBFR01000167">
    <property type="protein sequence ID" value="PVU92300.1"/>
    <property type="molecule type" value="Genomic_DNA"/>
</dbReference>
<dbReference type="AlphaFoldDB" id="A0A2T9YIZ1"/>
<evidence type="ECO:0000313" key="1">
    <source>
        <dbReference type="EMBL" id="PVU92300.1"/>
    </source>
</evidence>
<name>A0A2T9YIZ1_9FUNG</name>
<sequence>MLVWNLLFLSVATAKMSGVSYNPLYQKICKTGTSLQDDVNIIAESANSVLVNFFTKCNIGETISKFAAKDLDIYLNVDAHLFGSLEDGQERFKDLRDKNVFRDIKGISVSHDNSRDNTVDLEGLAKFFKDIFKNDDIGVGVKFTIFISNDNEVTGFKNIAKNIIEYNKNVGLDYILLRVNILESSIDSTNFALKVFNEHFVTIQELQKPIYLQVEQRKKKLENESFFNVLRELECRQTDKINYFMDDSFGPDSFFKKNSGNGKLESLGKDSFDCKHHEYIGNWVNELNGQ</sequence>
<keyword evidence="2" id="KW-1185">Reference proteome</keyword>